<evidence type="ECO:0000313" key="2">
    <source>
        <dbReference type="EMBL" id="AUX45898.1"/>
    </source>
</evidence>
<dbReference type="RefSeq" id="WP_199789409.1">
    <property type="nucleotide sequence ID" value="NZ_CP012673.1"/>
</dbReference>
<feature type="domain" description="TfuA-like core" evidence="1">
    <location>
        <begin position="48"/>
        <end position="166"/>
    </location>
</feature>
<evidence type="ECO:0000259" key="1">
    <source>
        <dbReference type="Pfam" id="PF07812"/>
    </source>
</evidence>
<reference evidence="2 3" key="1">
    <citation type="submission" date="2015-09" db="EMBL/GenBank/DDBJ databases">
        <title>Sorangium comparison.</title>
        <authorList>
            <person name="Zaburannyi N."/>
            <person name="Bunk B."/>
            <person name="Overmann J."/>
            <person name="Mueller R."/>
        </authorList>
    </citation>
    <scope>NUCLEOTIDE SEQUENCE [LARGE SCALE GENOMIC DNA]</scope>
    <source>
        <strain evidence="2 3">So ce26</strain>
    </source>
</reference>
<dbReference type="AlphaFoldDB" id="A0A2L0F2U1"/>
<organism evidence="2 3">
    <name type="scientific">Sorangium cellulosum</name>
    <name type="common">Polyangium cellulosum</name>
    <dbReference type="NCBI Taxonomy" id="56"/>
    <lineage>
        <taxon>Bacteria</taxon>
        <taxon>Pseudomonadati</taxon>
        <taxon>Myxococcota</taxon>
        <taxon>Polyangia</taxon>
        <taxon>Polyangiales</taxon>
        <taxon>Polyangiaceae</taxon>
        <taxon>Sorangium</taxon>
    </lineage>
</organism>
<dbReference type="EMBL" id="CP012673">
    <property type="protein sequence ID" value="AUX45898.1"/>
    <property type="molecule type" value="Genomic_DNA"/>
</dbReference>
<protein>
    <recommendedName>
        <fullName evidence="1">TfuA-like core domain-containing protein</fullName>
    </recommendedName>
</protein>
<accession>A0A2L0F2U1</accession>
<dbReference type="Proteomes" id="UP000238348">
    <property type="component" value="Chromosome"/>
</dbReference>
<dbReference type="InterPro" id="IPR012924">
    <property type="entry name" value="TfuA_core"/>
</dbReference>
<gene>
    <name evidence="2" type="ORF">SOCE26_073980</name>
</gene>
<evidence type="ECO:0000313" key="3">
    <source>
        <dbReference type="Proteomes" id="UP000238348"/>
    </source>
</evidence>
<dbReference type="Pfam" id="PF07812">
    <property type="entry name" value="TfuA"/>
    <property type="match status" value="1"/>
</dbReference>
<proteinExistence type="predicted"/>
<sequence length="257" mass="27990">MTLCIFTGPTLPAAEGQQQIDAIFLPPAAQGDIYRAALERPVAIGLIDGYFERVPSVSHKEILWAMAQGVHVLGASSMGALRATELSLFGMEGVGAIYEAYASGALDADDEVAVAHASAEDGYRPLSEAMVNLRATLRAAEGAGVISGSTRERLEELSRGLFYPDRCYPILLRRAAQEGLPPAQIEALRAFLPEGRVDQKRADALALLQVLRERFEGGSKPKQVRYHFEPTDAWELIRDHADRRASTSNRSTREAGR</sequence>
<name>A0A2L0F2U1_SORCE</name>